<dbReference type="GO" id="GO:0015344">
    <property type="term" value="F:siderophore uptake transmembrane transporter activity"/>
    <property type="evidence" value="ECO:0007669"/>
    <property type="project" value="TreeGrafter"/>
</dbReference>
<evidence type="ECO:0000313" key="4">
    <source>
        <dbReference type="EMBL" id="PQJ68675.1"/>
    </source>
</evidence>
<keyword evidence="2" id="KW-0813">Transport</keyword>
<dbReference type="NCBIfam" id="TIGR04056">
    <property type="entry name" value="OMP_RagA_SusC"/>
    <property type="match status" value="1"/>
</dbReference>
<dbReference type="Proteomes" id="UP000247345">
    <property type="component" value="Unassembled WGS sequence"/>
</dbReference>
<proteinExistence type="inferred from homology"/>
<dbReference type="Pfam" id="PF07715">
    <property type="entry name" value="Plug"/>
    <property type="match status" value="1"/>
</dbReference>
<dbReference type="InterPro" id="IPR023997">
    <property type="entry name" value="TonB-dep_OMP_SusC/RagA_CS"/>
</dbReference>
<dbReference type="AlphaFoldDB" id="A0A2P6C6X9"/>
<dbReference type="OrthoDB" id="9768177at2"/>
<keyword evidence="2" id="KW-0812">Transmembrane</keyword>
<name>A0A2P6C6X9_9FLAO</name>
<dbReference type="Pfam" id="PF13715">
    <property type="entry name" value="CarbopepD_reg_2"/>
    <property type="match status" value="1"/>
</dbReference>
<dbReference type="InterPro" id="IPR008969">
    <property type="entry name" value="CarboxyPept-like_regulatory"/>
</dbReference>
<dbReference type="PANTHER" id="PTHR30069">
    <property type="entry name" value="TONB-DEPENDENT OUTER MEMBRANE RECEPTOR"/>
    <property type="match status" value="1"/>
</dbReference>
<dbReference type="NCBIfam" id="TIGR04057">
    <property type="entry name" value="SusC_RagA_signa"/>
    <property type="match status" value="1"/>
</dbReference>
<dbReference type="SUPFAM" id="SSF49464">
    <property type="entry name" value="Carboxypeptidase regulatory domain-like"/>
    <property type="match status" value="1"/>
</dbReference>
<organism evidence="4 5">
    <name type="scientific">Polaribacter butkevichii</name>
    <dbReference type="NCBI Taxonomy" id="218490"/>
    <lineage>
        <taxon>Bacteria</taxon>
        <taxon>Pseudomonadati</taxon>
        <taxon>Bacteroidota</taxon>
        <taxon>Flavobacteriia</taxon>
        <taxon>Flavobacteriales</taxon>
        <taxon>Flavobacteriaceae</taxon>
    </lineage>
</organism>
<dbReference type="Gene3D" id="2.170.130.10">
    <property type="entry name" value="TonB-dependent receptor, plug domain"/>
    <property type="match status" value="1"/>
</dbReference>
<gene>
    <name evidence="4" type="ORF">BTO14_11505</name>
</gene>
<dbReference type="InterPro" id="IPR023996">
    <property type="entry name" value="TonB-dep_OMP_SusC/RagA"/>
</dbReference>
<dbReference type="SUPFAM" id="SSF56935">
    <property type="entry name" value="Porins"/>
    <property type="match status" value="1"/>
</dbReference>
<dbReference type="GO" id="GO:0009279">
    <property type="term" value="C:cell outer membrane"/>
    <property type="evidence" value="ECO:0007669"/>
    <property type="project" value="UniProtKB-SubCell"/>
</dbReference>
<dbReference type="InterPro" id="IPR039426">
    <property type="entry name" value="TonB-dep_rcpt-like"/>
</dbReference>
<dbReference type="InterPro" id="IPR012910">
    <property type="entry name" value="Plug_dom"/>
</dbReference>
<comment type="caution">
    <text evidence="4">The sequence shown here is derived from an EMBL/GenBank/DDBJ whole genome shotgun (WGS) entry which is preliminary data.</text>
</comment>
<dbReference type="GO" id="GO:0044718">
    <property type="term" value="P:siderophore transmembrane transport"/>
    <property type="evidence" value="ECO:0007669"/>
    <property type="project" value="TreeGrafter"/>
</dbReference>
<comment type="similarity">
    <text evidence="2">Belongs to the TonB-dependent receptor family.</text>
</comment>
<keyword evidence="1" id="KW-0732">Signal</keyword>
<keyword evidence="2" id="KW-0472">Membrane</keyword>
<evidence type="ECO:0000256" key="2">
    <source>
        <dbReference type="PROSITE-ProRule" id="PRU01360"/>
    </source>
</evidence>
<dbReference type="PROSITE" id="PS52016">
    <property type="entry name" value="TONB_DEPENDENT_REC_3"/>
    <property type="match status" value="1"/>
</dbReference>
<dbReference type="RefSeq" id="WP_105049613.1">
    <property type="nucleotide sequence ID" value="NZ_CP150661.1"/>
</dbReference>
<dbReference type="EMBL" id="MSCK01000002">
    <property type="protein sequence ID" value="PQJ68675.1"/>
    <property type="molecule type" value="Genomic_DNA"/>
</dbReference>
<feature type="domain" description="TonB-dependent receptor plug" evidence="3">
    <location>
        <begin position="112"/>
        <end position="211"/>
    </location>
</feature>
<protein>
    <submittedName>
        <fullName evidence="4">SusC/RagA family TonB-linked outer membrane protein</fullName>
    </submittedName>
</protein>
<keyword evidence="5" id="KW-1185">Reference proteome</keyword>
<accession>A0A2P6C6X9</accession>
<evidence type="ECO:0000259" key="3">
    <source>
        <dbReference type="Pfam" id="PF07715"/>
    </source>
</evidence>
<evidence type="ECO:0000256" key="1">
    <source>
        <dbReference type="ARBA" id="ARBA00022729"/>
    </source>
</evidence>
<reference evidence="4 5" key="1">
    <citation type="submission" date="2016-12" db="EMBL/GenBank/DDBJ databases">
        <title>Trade-off between light-utilization and light-protection in marine flavobacteria.</title>
        <authorList>
            <person name="Kumagai Y."/>
            <person name="Yoshizawa S."/>
            <person name="Kogure K."/>
            <person name="Iwasaki W."/>
        </authorList>
    </citation>
    <scope>NUCLEOTIDE SEQUENCE [LARGE SCALE GENOMIC DNA]</scope>
    <source>
        <strain evidence="4 5">KCTC 12100</strain>
    </source>
</reference>
<comment type="subcellular location">
    <subcellularLocation>
        <location evidence="2">Cell outer membrane</location>
        <topology evidence="2">Multi-pass membrane protein</topology>
    </subcellularLocation>
</comment>
<evidence type="ECO:0000313" key="5">
    <source>
        <dbReference type="Proteomes" id="UP000247345"/>
    </source>
</evidence>
<keyword evidence="2" id="KW-0998">Cell outer membrane</keyword>
<dbReference type="InterPro" id="IPR037066">
    <property type="entry name" value="Plug_dom_sf"/>
</dbReference>
<dbReference type="PANTHER" id="PTHR30069:SF29">
    <property type="entry name" value="HEMOGLOBIN AND HEMOGLOBIN-HAPTOGLOBIN-BINDING PROTEIN 1-RELATED"/>
    <property type="match status" value="1"/>
</dbReference>
<keyword evidence="2" id="KW-1134">Transmembrane beta strand</keyword>
<sequence>MKHLFLIMTGFLIISSSLIGQNKVSGQITDEFGEPFPGVSVLEKNTTKGFVSDFNGKYEITVEDNATLVFRYLGYKTEEILVNGRNNISLKMVVDNEGLDEIVVVAYGTQKKETITGSIETLKVGDVVSSPVTNVKNLLIGQIPGLLTNQNPGLPGSDNVALSIRGFGAPLIIVDGVESFFDRIDPNDIESITVLKDASAAIYGARAGNGVILVTTKRGKAGKTSIDYHGYYGFQKEISFANYANATDYLTLGRSAIFNDQYNPKNPGADVVYPADFSQERLDLYTSGQRKSYDWADGLLKNSGAAIAQHNLSIRGGGEKFKYFTSIGLATQDAIFEGDYDYRKLTITNNMDADLSENLKMSLNTSFIDEYKDYAATTLGDFFGDLRTAQPFYNYEFPDADRAPFSGFTQRSPVARVNQRFSGYNRTRTETLAAALELKYKTPFIDGLSIGVRVNARFRNDYQDFLRRAYDVFSYDPEAVTEDNDGYTLEASNFAQAGYDQAYFTGAGEPRRRILPRIFIEYDKSLGNHDLKFLALKEKETNTFNNLFVQRRELLSFEVPQISGADDLTSIGAASTGRTQEYKRVSYAARANYSYKDKYLLEATIRADGSSYFGPDVRWGYFPSVSLGWNISKENFLKDNEFVRNLKLRLSYSETGVDSNVGRTTFDYLTGFSESLGNVYFLDNTATPIIVDQGLANPFITWEQTKLYNAGLDFSFLNGQLYGSVDVFYRLREGLLRRPIQGFPSTFGANLPLTNLDSRSNRGFDLSLGYKGRVGEDFTFTLNGNVGLAREKFEKVEEEIDETNPIDVKYNKREGRFVNETVFGYVSDGLFQNQLEVDDYLNQYTLEDLNGSPQLGDIRYKDVNGDNIINQEDREQLGFGTFPEMTFALATNFKYKNFGLNLLWQGATRFNLSIATQARNPFDNERVPLQIHTQYSFYQDPENPGQNGNPNAQLPAFGRNGARAWNNNFSDFWYKDATYLRLKTASINYSIPKNILEKTGMNKCELYVSADNLLMFNKLGIFSDIIDPEAAANNDGFTLPTLRTVTLGIKIGL</sequence>